<dbReference type="Gene3D" id="3.30.413.10">
    <property type="entry name" value="Sulfite Reductase Hemoprotein, domain 1"/>
    <property type="match status" value="2"/>
</dbReference>
<dbReference type="PRINTS" id="PR00397">
    <property type="entry name" value="SIROHAEM"/>
</dbReference>
<reference evidence="8 9" key="1">
    <citation type="submission" date="2016-09" db="EMBL/GenBank/DDBJ databases">
        <title>Rhizobium sp. nov., a novel species isolated from the rice rhizosphere.</title>
        <authorList>
            <person name="Zhao J."/>
            <person name="Zhang X."/>
        </authorList>
    </citation>
    <scope>NUCLEOTIDE SEQUENCE [LARGE SCALE GENOMIC DNA]</scope>
    <source>
        <strain evidence="8 9">MH17</strain>
    </source>
</reference>
<accession>A0A1Q9APV3</accession>
<dbReference type="STRING" id="1672749.BJF92_16220"/>
<evidence type="ECO:0000256" key="4">
    <source>
        <dbReference type="ARBA" id="ARBA00023002"/>
    </source>
</evidence>
<proteinExistence type="predicted"/>
<dbReference type="PANTHER" id="PTHR32439:SF9">
    <property type="entry name" value="BLR3264 PROTEIN"/>
    <property type="match status" value="1"/>
</dbReference>
<protein>
    <submittedName>
        <fullName evidence="8">Precorrin-3B synthase</fullName>
    </submittedName>
</protein>
<comment type="caution">
    <text evidence="8">The sequence shown here is derived from an EMBL/GenBank/DDBJ whole genome shotgun (WGS) entry which is preliminary data.</text>
</comment>
<dbReference type="GO" id="GO:0016491">
    <property type="term" value="F:oxidoreductase activity"/>
    <property type="evidence" value="ECO:0007669"/>
    <property type="project" value="UniProtKB-KW"/>
</dbReference>
<keyword evidence="3" id="KW-0479">Metal-binding</keyword>
<keyword evidence="1" id="KW-0004">4Fe-4S</keyword>
<keyword evidence="6" id="KW-0411">Iron-sulfur</keyword>
<dbReference type="Gene3D" id="3.90.480.10">
    <property type="entry name" value="Sulfite Reductase Hemoprotein,Domain 2"/>
    <property type="match status" value="1"/>
</dbReference>
<evidence type="ECO:0000256" key="7">
    <source>
        <dbReference type="SAM" id="MobiDB-lite"/>
    </source>
</evidence>
<evidence type="ECO:0000313" key="9">
    <source>
        <dbReference type="Proteomes" id="UP000186143"/>
    </source>
</evidence>
<evidence type="ECO:0000256" key="1">
    <source>
        <dbReference type="ARBA" id="ARBA00022485"/>
    </source>
</evidence>
<feature type="region of interest" description="Disordered" evidence="7">
    <location>
        <begin position="249"/>
        <end position="271"/>
    </location>
</feature>
<dbReference type="SUPFAM" id="SSF56014">
    <property type="entry name" value="Nitrite and sulphite reductase 4Fe-4S domain-like"/>
    <property type="match status" value="1"/>
</dbReference>
<dbReference type="NCBIfam" id="TIGR02435">
    <property type="entry name" value="CobG"/>
    <property type="match status" value="1"/>
</dbReference>
<keyword evidence="4" id="KW-0560">Oxidoreductase</keyword>
<dbReference type="PANTHER" id="PTHR32439">
    <property type="entry name" value="FERREDOXIN--NITRITE REDUCTASE, CHLOROPLASTIC"/>
    <property type="match status" value="1"/>
</dbReference>
<dbReference type="InterPro" id="IPR051329">
    <property type="entry name" value="NIR_SIR_4Fe-4S"/>
</dbReference>
<evidence type="ECO:0000256" key="5">
    <source>
        <dbReference type="ARBA" id="ARBA00023004"/>
    </source>
</evidence>
<dbReference type="GO" id="GO:0051539">
    <property type="term" value="F:4 iron, 4 sulfur cluster binding"/>
    <property type="evidence" value="ECO:0007669"/>
    <property type="project" value="UniProtKB-KW"/>
</dbReference>
<organism evidence="8 9">
    <name type="scientific">Xaviernesmea rhizosphaerae</name>
    <dbReference type="NCBI Taxonomy" id="1672749"/>
    <lineage>
        <taxon>Bacteria</taxon>
        <taxon>Pseudomonadati</taxon>
        <taxon>Pseudomonadota</taxon>
        <taxon>Alphaproteobacteria</taxon>
        <taxon>Hyphomicrobiales</taxon>
        <taxon>Rhizobiaceae</taxon>
        <taxon>Rhizobium/Agrobacterium group</taxon>
        <taxon>Xaviernesmea</taxon>
    </lineage>
</organism>
<evidence type="ECO:0000313" key="8">
    <source>
        <dbReference type="EMBL" id="OLP57345.1"/>
    </source>
</evidence>
<evidence type="ECO:0000256" key="3">
    <source>
        <dbReference type="ARBA" id="ARBA00022723"/>
    </source>
</evidence>
<dbReference type="GO" id="GO:0020037">
    <property type="term" value="F:heme binding"/>
    <property type="evidence" value="ECO:0007669"/>
    <property type="project" value="InterPro"/>
</dbReference>
<dbReference type="InterPro" id="IPR006066">
    <property type="entry name" value="NO2/SO3_Rdtase_FeS/sirohaem_BS"/>
</dbReference>
<name>A0A1Q9APV3_9HYPH</name>
<gene>
    <name evidence="8" type="ORF">BJF92_16220</name>
</gene>
<dbReference type="InterPro" id="IPR045854">
    <property type="entry name" value="NO2/SO3_Rdtase_4Fe4S_sf"/>
</dbReference>
<keyword evidence="5" id="KW-0408">Iron</keyword>
<dbReference type="InterPro" id="IPR012798">
    <property type="entry name" value="Cbl_synth_CobG-like"/>
</dbReference>
<keyword evidence="2" id="KW-0349">Heme</keyword>
<dbReference type="SUPFAM" id="SSF55124">
    <property type="entry name" value="Nitrite/Sulfite reductase N-terminal domain-like"/>
    <property type="match status" value="2"/>
</dbReference>
<sequence>MADAGMDMSGARQAVTAWRRGACPTLAAPMPTGDGLLARLRPREPALPLGMVRTVLLAADRHGSGLVEITARGSLQVRGLTARSAADFADDVAQSGFPLAEAPAVEISPLSGLDRQALADGQAMAQRLRAVLAEEEAGSSGFTDRLAPKLSIVIDEGGQVDLSGLIADLRLVAEAAERWRLFLGAQDAGLFDAQGAVVAVRASLRALAQLGRAARGRDLDPATLTLPALEAATPEKPAEPENELGAETGALQGQGRAPEMKRGSARQSPRPEAVTLVGPIDLGPINFRSGDPMTRGFALGLGFAFGQARAADLLTFLQQAEAEGAAELRLAPDHGLIVAPLGEAALRRLMARAEALGFITRPDNPARAVAACAGRPACASACLDTKGIAAQAAERLAPLLDGSVRLHVSGCPKGCAHPRAAALTLVGGPAQERLGLVLEGQAADAPSIALDVSDLNGALTRLSRCVSGARLAGESARACLRRLGPAGIAAALQQG</sequence>
<dbReference type="AlphaFoldDB" id="A0A1Q9APV3"/>
<evidence type="ECO:0000256" key="2">
    <source>
        <dbReference type="ARBA" id="ARBA00022617"/>
    </source>
</evidence>
<dbReference type="EMBL" id="MKIO01000018">
    <property type="protein sequence ID" value="OLP57345.1"/>
    <property type="molecule type" value="Genomic_DNA"/>
</dbReference>
<dbReference type="InterPro" id="IPR036136">
    <property type="entry name" value="Nit/Sulf_reduc_fer-like_dom_sf"/>
</dbReference>
<dbReference type="Proteomes" id="UP000186143">
    <property type="component" value="Unassembled WGS sequence"/>
</dbReference>
<dbReference type="GO" id="GO:0046872">
    <property type="term" value="F:metal ion binding"/>
    <property type="evidence" value="ECO:0007669"/>
    <property type="project" value="UniProtKB-KW"/>
</dbReference>
<evidence type="ECO:0000256" key="6">
    <source>
        <dbReference type="ARBA" id="ARBA00023014"/>
    </source>
</evidence>